<reference evidence="1 2" key="1">
    <citation type="journal article" date="2018" name="Nat. Ecol. Evol.">
        <title>Pezizomycetes genomes reveal the molecular basis of ectomycorrhizal truffle lifestyle.</title>
        <authorList>
            <person name="Murat C."/>
            <person name="Payen T."/>
            <person name="Noel B."/>
            <person name="Kuo A."/>
            <person name="Morin E."/>
            <person name="Chen J."/>
            <person name="Kohler A."/>
            <person name="Krizsan K."/>
            <person name="Balestrini R."/>
            <person name="Da Silva C."/>
            <person name="Montanini B."/>
            <person name="Hainaut M."/>
            <person name="Levati E."/>
            <person name="Barry K.W."/>
            <person name="Belfiori B."/>
            <person name="Cichocki N."/>
            <person name="Clum A."/>
            <person name="Dockter R.B."/>
            <person name="Fauchery L."/>
            <person name="Guy J."/>
            <person name="Iotti M."/>
            <person name="Le Tacon F."/>
            <person name="Lindquist E.A."/>
            <person name="Lipzen A."/>
            <person name="Malagnac F."/>
            <person name="Mello A."/>
            <person name="Molinier V."/>
            <person name="Miyauchi S."/>
            <person name="Poulain J."/>
            <person name="Riccioni C."/>
            <person name="Rubini A."/>
            <person name="Sitrit Y."/>
            <person name="Splivallo R."/>
            <person name="Traeger S."/>
            <person name="Wang M."/>
            <person name="Zifcakova L."/>
            <person name="Wipf D."/>
            <person name="Zambonelli A."/>
            <person name="Paolocci F."/>
            <person name="Nowrousian M."/>
            <person name="Ottonello S."/>
            <person name="Baldrian P."/>
            <person name="Spatafora J.W."/>
            <person name="Henrissat B."/>
            <person name="Nagy L.G."/>
            <person name="Aury J.M."/>
            <person name="Wincker P."/>
            <person name="Grigoriev I.V."/>
            <person name="Bonfante P."/>
            <person name="Martin F.M."/>
        </authorList>
    </citation>
    <scope>NUCLEOTIDE SEQUENCE [LARGE SCALE GENOMIC DNA]</scope>
    <source>
        <strain evidence="1 2">CCBAS932</strain>
    </source>
</reference>
<evidence type="ECO:0000313" key="1">
    <source>
        <dbReference type="EMBL" id="RPB10643.1"/>
    </source>
</evidence>
<accession>A0A3N4KJA6</accession>
<dbReference type="OrthoDB" id="10349286at2759"/>
<dbReference type="EMBL" id="ML119142">
    <property type="protein sequence ID" value="RPB10643.1"/>
    <property type="molecule type" value="Genomic_DNA"/>
</dbReference>
<name>A0A3N4KJA6_9PEZI</name>
<organism evidence="1 2">
    <name type="scientific">Morchella conica CCBAS932</name>
    <dbReference type="NCBI Taxonomy" id="1392247"/>
    <lineage>
        <taxon>Eukaryota</taxon>
        <taxon>Fungi</taxon>
        <taxon>Dikarya</taxon>
        <taxon>Ascomycota</taxon>
        <taxon>Pezizomycotina</taxon>
        <taxon>Pezizomycetes</taxon>
        <taxon>Pezizales</taxon>
        <taxon>Morchellaceae</taxon>
        <taxon>Morchella</taxon>
    </lineage>
</organism>
<sequence length="189" mass="22028">MSILPETSQTRTQSAESNYKILCPTLWLEAELRRNCERSGVGGPNSRFTKSREDIFWEEFERRLAGANHTGRDFVDFKNLTADELRPLISECFRRSSSDFTKRFDDPRWSLGKSRSEIVEEILEQLLALREQEVAAESQSQSQLQLQFQNWMDQGEAAQEIEIEEDHMPYLDQGNTQATLLSDARYRRD</sequence>
<dbReference type="Proteomes" id="UP000277580">
    <property type="component" value="Unassembled WGS sequence"/>
</dbReference>
<protein>
    <submittedName>
        <fullName evidence="1">Uncharacterized protein</fullName>
    </submittedName>
</protein>
<keyword evidence="2" id="KW-1185">Reference proteome</keyword>
<evidence type="ECO:0000313" key="2">
    <source>
        <dbReference type="Proteomes" id="UP000277580"/>
    </source>
</evidence>
<gene>
    <name evidence="1" type="ORF">P167DRAFT_537557</name>
</gene>
<proteinExistence type="predicted"/>
<dbReference type="InParanoid" id="A0A3N4KJA6"/>
<dbReference type="AlphaFoldDB" id="A0A3N4KJA6"/>